<dbReference type="Proteomes" id="UP000377803">
    <property type="component" value="Chromosome"/>
</dbReference>
<accession>A0A5Q0UFK3</accession>
<dbReference type="AlphaFoldDB" id="A0A5Q0UFK3"/>
<dbReference type="SUPFAM" id="SSF55031">
    <property type="entry name" value="Bacterial exopeptidase dimerisation domain"/>
    <property type="match status" value="1"/>
</dbReference>
<dbReference type="GO" id="GO:0006526">
    <property type="term" value="P:L-arginine biosynthetic process"/>
    <property type="evidence" value="ECO:0007669"/>
    <property type="project" value="TreeGrafter"/>
</dbReference>
<dbReference type="OrthoDB" id="24854at2157"/>
<dbReference type="InterPro" id="IPR011650">
    <property type="entry name" value="Peptidase_M20_dimer"/>
</dbReference>
<dbReference type="GO" id="GO:0009014">
    <property type="term" value="F:succinyl-diaminopimelate desuccinylase activity"/>
    <property type="evidence" value="ECO:0007669"/>
    <property type="project" value="UniProtKB-EC"/>
</dbReference>
<evidence type="ECO:0000256" key="1">
    <source>
        <dbReference type="ARBA" id="ARBA00022723"/>
    </source>
</evidence>
<dbReference type="GeneID" id="42364850"/>
<sequence>MASRVDDVVSLTERLVKIDSYARDVGETESYQEVNGEVMGEILDVAEDYLSSIDNLSVKRFTQDGRESLVATFGSVKEVDLMLHGHLDVVRPDEDNFIGEDAEDHFEPVTDTIDGEERIYGRGTGDMKAGAACLMRVMKELSENPPSIGLMLTTDEEKGGFRGTKYLLDEEGYSADFAISAEPNNIGEGYLDIVNKQKGILRAYITAEGESAHASRKWKGENAIDKLISTYGNEIKPLFPSADERTWDTTANLGMVEGGDGLNKVPDKASLGLDIRWSDEKPIEEVKEEIRKKVSSRDDLSVEFRVEEPMLNTSDSVLVEKLQSDLEETIDEDKSARITKKAPGSDARHFMRQDIPAVVFGPEGYNSHQKDEYAVVDSFEDYVKSVKKFAQRF</sequence>
<feature type="domain" description="Peptidase M20 dimerisation" evidence="3">
    <location>
        <begin position="196"/>
        <end position="296"/>
    </location>
</feature>
<dbReference type="PANTHER" id="PTHR43808">
    <property type="entry name" value="ACETYLORNITHINE DEACETYLASE"/>
    <property type="match status" value="1"/>
</dbReference>
<organism evidence="4 5">
    <name type="scientific">Candidatus Nanohalobium constans</name>
    <dbReference type="NCBI Taxonomy" id="2565781"/>
    <lineage>
        <taxon>Archaea</taxon>
        <taxon>Candidatus Nanohalarchaeota</taxon>
        <taxon>Candidatus Nanohalobia</taxon>
        <taxon>Candidatus Nanohalobiales</taxon>
        <taxon>Candidatus Nanohalobiaceae</taxon>
        <taxon>Candidatus Nanohalobium</taxon>
    </lineage>
</organism>
<evidence type="ECO:0000259" key="3">
    <source>
        <dbReference type="Pfam" id="PF07687"/>
    </source>
</evidence>
<evidence type="ECO:0000256" key="2">
    <source>
        <dbReference type="ARBA" id="ARBA00022801"/>
    </source>
</evidence>
<evidence type="ECO:0000313" key="5">
    <source>
        <dbReference type="Proteomes" id="UP000377803"/>
    </source>
</evidence>
<dbReference type="PANTHER" id="PTHR43808:SF31">
    <property type="entry name" value="N-ACETYL-L-CITRULLINE DEACETYLASE"/>
    <property type="match status" value="1"/>
</dbReference>
<reference evidence="5" key="1">
    <citation type="submission" date="2019-05" db="EMBL/GenBank/DDBJ databases">
        <title>Candidatus Nanohalobium constans, a novel model system to study the DPANN nano-sized archaea: genomic and physiological characterization of a nanoarchaeon co-cultured with its chitinotrophic host.</title>
        <authorList>
            <person name="La Cono V."/>
            <person name="Arcadi E."/>
            <person name="Crisafi F."/>
            <person name="Denaro R."/>
            <person name="La Spada G."/>
            <person name="Messina E."/>
            <person name="Smedile F."/>
            <person name="Toshchakov S.V."/>
            <person name="Shevchenko M.A."/>
            <person name="Golyshin P.N."/>
            <person name="Golyshina O.V."/>
            <person name="Ferrer M."/>
            <person name="Rohde M."/>
            <person name="Mushegian A."/>
            <person name="Sorokin D.Y."/>
            <person name="Giuliano L."/>
            <person name="Yakimov M.M."/>
        </authorList>
    </citation>
    <scope>NUCLEOTIDE SEQUENCE [LARGE SCALE GENOMIC DNA]</scope>
    <source>
        <strain evidence="5">LC1Nh</strain>
    </source>
</reference>
<dbReference type="InterPro" id="IPR002933">
    <property type="entry name" value="Peptidase_M20"/>
</dbReference>
<dbReference type="GO" id="GO:0046872">
    <property type="term" value="F:metal ion binding"/>
    <property type="evidence" value="ECO:0007669"/>
    <property type="project" value="UniProtKB-KW"/>
</dbReference>
<dbReference type="EMBL" id="CP040089">
    <property type="protein sequence ID" value="QGA80367.1"/>
    <property type="molecule type" value="Genomic_DNA"/>
</dbReference>
<dbReference type="InterPro" id="IPR050072">
    <property type="entry name" value="Peptidase_M20A"/>
</dbReference>
<dbReference type="Gene3D" id="3.30.70.360">
    <property type="match status" value="1"/>
</dbReference>
<keyword evidence="1" id="KW-0479">Metal-binding</keyword>
<protein>
    <submittedName>
        <fullName evidence="4">Succinyl-diaminopimelate desuccinylase</fullName>
        <ecNumber evidence="4">3.5.1.18</ecNumber>
    </submittedName>
</protein>
<gene>
    <name evidence="4" type="primary">dapE2</name>
    <name evidence="4" type="ORF">LC1Nh_0466</name>
</gene>
<dbReference type="SUPFAM" id="SSF53187">
    <property type="entry name" value="Zn-dependent exopeptidases"/>
    <property type="match status" value="1"/>
</dbReference>
<dbReference type="RefSeq" id="WP_153550106.1">
    <property type="nucleotide sequence ID" value="NZ_CP040089.1"/>
</dbReference>
<dbReference type="Pfam" id="PF07687">
    <property type="entry name" value="M20_dimer"/>
    <property type="match status" value="1"/>
</dbReference>
<dbReference type="GO" id="GO:0008777">
    <property type="term" value="F:acetylornithine deacetylase activity"/>
    <property type="evidence" value="ECO:0007669"/>
    <property type="project" value="TreeGrafter"/>
</dbReference>
<evidence type="ECO:0000313" key="4">
    <source>
        <dbReference type="EMBL" id="QGA80367.1"/>
    </source>
</evidence>
<dbReference type="KEGG" id="ncon:LC1Nh_0466"/>
<proteinExistence type="predicted"/>
<dbReference type="InterPro" id="IPR036264">
    <property type="entry name" value="Bact_exopeptidase_dim_dom"/>
</dbReference>
<name>A0A5Q0UFK3_9ARCH</name>
<dbReference type="EC" id="3.5.1.18" evidence="4"/>
<keyword evidence="5" id="KW-1185">Reference proteome</keyword>
<dbReference type="Pfam" id="PF01546">
    <property type="entry name" value="Peptidase_M20"/>
    <property type="match status" value="1"/>
</dbReference>
<dbReference type="Gene3D" id="3.40.630.10">
    <property type="entry name" value="Zn peptidases"/>
    <property type="match status" value="1"/>
</dbReference>
<keyword evidence="2 4" id="KW-0378">Hydrolase</keyword>